<organism evidence="4 5">
    <name type="scientific">Xylaria bambusicola</name>
    <dbReference type="NCBI Taxonomy" id="326684"/>
    <lineage>
        <taxon>Eukaryota</taxon>
        <taxon>Fungi</taxon>
        <taxon>Dikarya</taxon>
        <taxon>Ascomycota</taxon>
        <taxon>Pezizomycotina</taxon>
        <taxon>Sordariomycetes</taxon>
        <taxon>Xylariomycetidae</taxon>
        <taxon>Xylariales</taxon>
        <taxon>Xylariaceae</taxon>
        <taxon>Xylaria</taxon>
    </lineage>
</organism>
<keyword evidence="1" id="KW-0677">Repeat</keyword>
<dbReference type="Proteomes" id="UP001305414">
    <property type="component" value="Unassembled WGS sequence"/>
</dbReference>
<name>A0AAN7USE1_9PEZI</name>
<feature type="domain" description="Nephrocystin 3-like N-terminal" evidence="3">
    <location>
        <begin position="493"/>
        <end position="663"/>
    </location>
</feature>
<dbReference type="EMBL" id="JAWHQM010000044">
    <property type="protein sequence ID" value="KAK5634722.1"/>
    <property type="molecule type" value="Genomic_DNA"/>
</dbReference>
<evidence type="ECO:0000256" key="2">
    <source>
        <dbReference type="SAM" id="MobiDB-lite"/>
    </source>
</evidence>
<evidence type="ECO:0000313" key="5">
    <source>
        <dbReference type="Proteomes" id="UP001305414"/>
    </source>
</evidence>
<dbReference type="Pfam" id="PF24883">
    <property type="entry name" value="NPHP3_N"/>
    <property type="match status" value="1"/>
</dbReference>
<evidence type="ECO:0000259" key="3">
    <source>
        <dbReference type="Pfam" id="PF24883"/>
    </source>
</evidence>
<gene>
    <name evidence="4" type="ORF">RRF57_010435</name>
</gene>
<dbReference type="PANTHER" id="PTHR40619:SF3">
    <property type="entry name" value="FUNGAL STAND N-TERMINAL GOODBYE DOMAIN-CONTAINING PROTEIN"/>
    <property type="match status" value="1"/>
</dbReference>
<evidence type="ECO:0000256" key="1">
    <source>
        <dbReference type="ARBA" id="ARBA00022737"/>
    </source>
</evidence>
<feature type="region of interest" description="Disordered" evidence="2">
    <location>
        <begin position="48"/>
        <end position="73"/>
    </location>
</feature>
<dbReference type="AlphaFoldDB" id="A0AAN7USE1"/>
<protein>
    <recommendedName>
        <fullName evidence="3">Nephrocystin 3-like N-terminal domain-containing protein</fullName>
    </recommendedName>
</protein>
<sequence length="719" mass="80954">MADISRQSLAVDFIDNHLPGIHPAFANLPAQFDPGSGRYVSVVQQEDMPAGVPRPAPGFRSRPPATPTPRELPPEELATMKFWDQIFTPAKERFTHEYTEPKLRENDKPKFCIRNRNTWVEIETALRDAQAVYDGKEPTSQLVKKNLRRFFAKINYVKPALNFVPSFEYSAPVLAVVDIILQLERFVNHISMKAAKVASEVPGRAAETLGHDKLRQNFGDIDTFLAIFPGDKVIEEASIQLIISVFKATEDAIGFYLDYMCELLDSSLRYSSFLNDSGATAEQSGGPARRLSYKRSSLGNIESRSSDLIKAAKTSQMILIHDLWTIVEEDSRKLLDGQQYVIETIEDLRSMTRNIDENAARSADKGEKAVEMLESVVSLLQDHILKMDKQIEEDARRAEERERQAIERDREKDARIQALTRLVASRTPSPQPQQLLLPPPSPVPAPVQWHSSQDELRKLVADAADIHSADLEYIRQRGPSLVPGSQREQAEGLIATSQFRDWIVAVNSRSLLVHGDMDVIEQGYVSGFSLVCTTLVQALKETDRFLPLVFFCGRHTTVEYTVGRAMLESFIAQLLRQHQFDTTGVGCEIVRDKLLAGDVKELCSLLGFLVRQIPKTTTLICLLDGIEYYERKDHQLSMGQVLRYLLNLTHSDHMSSVFKILITTPRRTSIVRNAPEFKVKDANNFLSMGSKTSLGYEPGSSRVARHFKESLGKHSSTKE</sequence>
<proteinExistence type="predicted"/>
<dbReference type="PANTHER" id="PTHR40619">
    <property type="entry name" value="FUNGAL STAND N-TERMINAL GOODBYE DOMAIN-CONTAINING PROTEIN"/>
    <property type="match status" value="1"/>
</dbReference>
<dbReference type="InterPro" id="IPR056884">
    <property type="entry name" value="NPHP3-like_N"/>
</dbReference>
<reference evidence="4 5" key="1">
    <citation type="submission" date="2023-10" db="EMBL/GenBank/DDBJ databases">
        <title>Draft genome sequence of Xylaria bambusicola isolate GMP-LS, the root and basal stem rot pathogen of sugarcane in Indonesia.</title>
        <authorList>
            <person name="Selvaraj P."/>
            <person name="Muralishankar V."/>
            <person name="Muruganantham S."/>
            <person name="Sp S."/>
            <person name="Haryani S."/>
            <person name="Lau K.J.X."/>
            <person name="Naqvi N.I."/>
        </authorList>
    </citation>
    <scope>NUCLEOTIDE SEQUENCE [LARGE SCALE GENOMIC DNA]</scope>
    <source>
        <strain evidence="4">GMP-LS</strain>
    </source>
</reference>
<comment type="caution">
    <text evidence="4">The sequence shown here is derived from an EMBL/GenBank/DDBJ whole genome shotgun (WGS) entry which is preliminary data.</text>
</comment>
<accession>A0AAN7USE1</accession>
<evidence type="ECO:0000313" key="4">
    <source>
        <dbReference type="EMBL" id="KAK5634722.1"/>
    </source>
</evidence>
<keyword evidence="5" id="KW-1185">Reference proteome</keyword>